<dbReference type="InterPro" id="IPR009241">
    <property type="entry name" value="HigB-like"/>
</dbReference>
<accession>A0A7Y0UU59</accession>
<evidence type="ECO:0000313" key="1">
    <source>
        <dbReference type="EMBL" id="NMX03814.1"/>
    </source>
</evidence>
<proteinExistence type="predicted"/>
<gene>
    <name evidence="1" type="ORF">HHJ77_07725</name>
</gene>
<reference evidence="1 2" key="1">
    <citation type="submission" date="2020-04" db="EMBL/GenBank/DDBJ databases">
        <title>Antimicrobial susceptibility and clonality of vaginal-derived multi-drug resistant Mobiluncus isolates in China.</title>
        <authorList>
            <person name="Zhang X."/>
        </authorList>
    </citation>
    <scope>NUCLEOTIDE SEQUENCE [LARGE SCALE GENOMIC DNA]</scope>
    <source>
        <strain evidence="1 2">12</strain>
    </source>
</reference>
<dbReference type="Proteomes" id="UP000575397">
    <property type="component" value="Unassembled WGS sequence"/>
</dbReference>
<evidence type="ECO:0000313" key="2">
    <source>
        <dbReference type="Proteomes" id="UP000575397"/>
    </source>
</evidence>
<dbReference type="Pfam" id="PF05973">
    <property type="entry name" value="Gp49"/>
    <property type="match status" value="1"/>
</dbReference>
<dbReference type="NCBIfam" id="TIGR02683">
    <property type="entry name" value="upstrm_HI1419"/>
    <property type="match status" value="1"/>
</dbReference>
<protein>
    <submittedName>
        <fullName evidence="1">Type II toxin-antitoxin system RelE/ParE family toxin</fullName>
    </submittedName>
</protein>
<organism evidence="1 2">
    <name type="scientific">Mobiluncus mulieris</name>
    <dbReference type="NCBI Taxonomy" id="2052"/>
    <lineage>
        <taxon>Bacteria</taxon>
        <taxon>Bacillati</taxon>
        <taxon>Actinomycetota</taxon>
        <taxon>Actinomycetes</taxon>
        <taxon>Actinomycetales</taxon>
        <taxon>Actinomycetaceae</taxon>
        <taxon>Mobiluncus</taxon>
    </lineage>
</organism>
<dbReference type="AlphaFoldDB" id="A0A7Y0UU59"/>
<dbReference type="RefSeq" id="WP_169762888.1">
    <property type="nucleotide sequence ID" value="NZ_JABCUQ010000024.1"/>
</dbReference>
<comment type="caution">
    <text evidence="1">The sequence shown here is derived from an EMBL/GenBank/DDBJ whole genome shotgun (WGS) entry which is preliminary data.</text>
</comment>
<dbReference type="PIRSF" id="PIRSF028744">
    <property type="entry name" value="Addict_mod_HI1419"/>
    <property type="match status" value="1"/>
</dbReference>
<dbReference type="InterPro" id="IPR014056">
    <property type="entry name" value="TypeIITA-like_toxin_pred"/>
</dbReference>
<dbReference type="EMBL" id="JABCUS010000016">
    <property type="protein sequence ID" value="NMX03814.1"/>
    <property type="molecule type" value="Genomic_DNA"/>
</dbReference>
<name>A0A7Y0UU59_9ACTO</name>
<dbReference type="PANTHER" id="PTHR41791">
    <property type="entry name" value="SSL7039 PROTEIN"/>
    <property type="match status" value="1"/>
</dbReference>
<dbReference type="PANTHER" id="PTHR41791:SF1">
    <property type="entry name" value="SSL7039 PROTEIN"/>
    <property type="match status" value="1"/>
</dbReference>
<sequence length="103" mass="11942">MEIKQTDVYQRWFRRLKDVQARARINIALQRCRLSDEVVGDTKPVGSGIFELRIHVGSSYRVYYVTKGNKIMLLVVGGDKSTQQRDIDKAKDLVAEIIREDSW</sequence>